<dbReference type="InterPro" id="IPR001303">
    <property type="entry name" value="Aldolase_II/adducin_N"/>
</dbReference>
<keyword evidence="2" id="KW-0456">Lyase</keyword>
<dbReference type="SUPFAM" id="SSF53639">
    <property type="entry name" value="AraD/HMP-PK domain-like"/>
    <property type="match status" value="1"/>
</dbReference>
<dbReference type="OrthoDB" id="5500703at2"/>
<feature type="domain" description="Class II aldolase/adducin N-terminal" evidence="3">
    <location>
        <begin position="35"/>
        <end position="212"/>
    </location>
</feature>
<reference evidence="5" key="1">
    <citation type="submission" date="2017-11" db="EMBL/GenBank/DDBJ databases">
        <title>The draft genome sequence of Chromatocurvus sp. F02.</title>
        <authorList>
            <person name="Du Z.-J."/>
            <person name="Chang Y.-Q."/>
        </authorList>
    </citation>
    <scope>NUCLEOTIDE SEQUENCE [LARGE SCALE GENOMIC DNA]</scope>
    <source>
        <strain evidence="5">F02</strain>
    </source>
</reference>
<name>A0A2N5Y5I7_9GAMM</name>
<comment type="caution">
    <text evidence="4">The sequence shown here is derived from an EMBL/GenBank/DDBJ whole genome shotgun (WGS) entry which is preliminary data.</text>
</comment>
<evidence type="ECO:0000313" key="5">
    <source>
        <dbReference type="Proteomes" id="UP000234845"/>
    </source>
</evidence>
<dbReference type="PANTHER" id="PTHR22789">
    <property type="entry name" value="FUCULOSE PHOSPHATE ALDOLASE"/>
    <property type="match status" value="1"/>
</dbReference>
<accession>A0A2N5Y5I7</accession>
<keyword evidence="1" id="KW-0479">Metal-binding</keyword>
<gene>
    <name evidence="4" type="ORF">CWI75_04625</name>
</gene>
<dbReference type="RefSeq" id="WP_101520320.1">
    <property type="nucleotide sequence ID" value="NZ_PKLZ01000002.1"/>
</dbReference>
<evidence type="ECO:0000313" key="4">
    <source>
        <dbReference type="EMBL" id="PLW83639.1"/>
    </source>
</evidence>
<dbReference type="SMART" id="SM01007">
    <property type="entry name" value="Aldolase_II"/>
    <property type="match status" value="1"/>
</dbReference>
<dbReference type="EMBL" id="PKLZ01000002">
    <property type="protein sequence ID" value="PLW83639.1"/>
    <property type="molecule type" value="Genomic_DNA"/>
</dbReference>
<evidence type="ECO:0000256" key="1">
    <source>
        <dbReference type="ARBA" id="ARBA00022723"/>
    </source>
</evidence>
<dbReference type="Gene3D" id="3.40.225.10">
    <property type="entry name" value="Class II aldolase/adducin N-terminal domain"/>
    <property type="match status" value="1"/>
</dbReference>
<dbReference type="InterPro" id="IPR036409">
    <property type="entry name" value="Aldolase_II/adducin_N_sf"/>
</dbReference>
<sequence>MTVVQKTDYLNVEMFSRFAPRPGRRDLLPPLTPKAQVALMCRMLFAEGWDDHIAGHITVRQPDGTIFTNPWELAWDEVTASDIVTLDGDGQVLDSDWNVTPALGLHLQLHAARDDIHVVIHNHPKWSGIWANLQETPPIYDQAGAYCGVELPIYNEYLGTLDSDDCSQNAIESLGAGKWALLAHHGALVVARDLRQAHLRAATLEWRCRRAYEVRLAGGAEPLPDDVVEQVSLPDPNGFPFLWEAMARRELRRDPTVLD</sequence>
<protein>
    <submittedName>
        <fullName evidence="4">Class II aldolase family protein</fullName>
    </submittedName>
</protein>
<dbReference type="Pfam" id="PF00596">
    <property type="entry name" value="Aldolase_II"/>
    <property type="match status" value="1"/>
</dbReference>
<dbReference type="InterPro" id="IPR050197">
    <property type="entry name" value="Aldolase_class_II_sugar_metab"/>
</dbReference>
<proteinExistence type="predicted"/>
<dbReference type="GO" id="GO:0046872">
    <property type="term" value="F:metal ion binding"/>
    <property type="evidence" value="ECO:0007669"/>
    <property type="project" value="UniProtKB-KW"/>
</dbReference>
<organism evidence="4 5">
    <name type="scientific">Kineobactrum sediminis</name>
    <dbReference type="NCBI Taxonomy" id="1905677"/>
    <lineage>
        <taxon>Bacteria</taxon>
        <taxon>Pseudomonadati</taxon>
        <taxon>Pseudomonadota</taxon>
        <taxon>Gammaproteobacteria</taxon>
        <taxon>Cellvibrionales</taxon>
        <taxon>Halieaceae</taxon>
        <taxon>Kineobactrum</taxon>
    </lineage>
</organism>
<keyword evidence="5" id="KW-1185">Reference proteome</keyword>
<dbReference type="GO" id="GO:0019323">
    <property type="term" value="P:pentose catabolic process"/>
    <property type="evidence" value="ECO:0007669"/>
    <property type="project" value="TreeGrafter"/>
</dbReference>
<evidence type="ECO:0000256" key="2">
    <source>
        <dbReference type="ARBA" id="ARBA00023239"/>
    </source>
</evidence>
<dbReference type="PANTHER" id="PTHR22789:SF0">
    <property type="entry name" value="3-OXO-TETRONATE 4-PHOSPHATE DECARBOXYLASE-RELATED"/>
    <property type="match status" value="1"/>
</dbReference>
<dbReference type="Proteomes" id="UP000234845">
    <property type="component" value="Unassembled WGS sequence"/>
</dbReference>
<evidence type="ECO:0000259" key="3">
    <source>
        <dbReference type="SMART" id="SM01007"/>
    </source>
</evidence>
<dbReference type="GO" id="GO:0005829">
    <property type="term" value="C:cytosol"/>
    <property type="evidence" value="ECO:0007669"/>
    <property type="project" value="TreeGrafter"/>
</dbReference>
<dbReference type="AlphaFoldDB" id="A0A2N5Y5I7"/>
<dbReference type="GO" id="GO:0016832">
    <property type="term" value="F:aldehyde-lyase activity"/>
    <property type="evidence" value="ECO:0007669"/>
    <property type="project" value="TreeGrafter"/>
</dbReference>